<dbReference type="EMBL" id="KZ825350">
    <property type="protein sequence ID" value="RAH44776.1"/>
    <property type="molecule type" value="Genomic_DNA"/>
</dbReference>
<accession>A0ACD1G6N0</accession>
<sequence length="393" mass="42645">MASKRSAGSSSHKLQSQLVAERDAKSVGRNLNSKTPGRTLAACDTCRQSKIRCSGGNPCMACQWYPKGCNYSPAGKLGRPKGSKNKRTLLQHNLQLEKEQPTRVDEDTTGRSSGTDTLQWNRPGQEQLQARQRSSSQSASGMNTFDFDLAHIFDSGIAFEEGGIPKDNMGHDMLLEMDQSYIECMRTDGASAFGNQGCLDQAMQAIGNANLSTSNDATGQPCMPNSSYAPTSGHSRASSISSESLFTRGTSGCLCLPQLIRLLYRLQELHSAHDQYAGEPSVESVLRGVQTAKLPWKAFMHCDAHSVDDNARKALLLFAMTIRILLSAVRRLNSSINPSRTEALSAIAVSVGTFELFGETKAEIIGVVVRRSLGAITTASQYLWERAGTQLLD</sequence>
<evidence type="ECO:0000313" key="2">
    <source>
        <dbReference type="Proteomes" id="UP000249057"/>
    </source>
</evidence>
<protein>
    <submittedName>
        <fullName evidence="1">Uncharacterized protein</fullName>
    </submittedName>
</protein>
<proteinExistence type="predicted"/>
<name>A0ACD1G6N0_9EURO</name>
<gene>
    <name evidence="1" type="ORF">BO95DRAFT_464556</name>
</gene>
<evidence type="ECO:0000313" key="1">
    <source>
        <dbReference type="EMBL" id="RAH44776.1"/>
    </source>
</evidence>
<keyword evidence="2" id="KW-1185">Reference proteome</keyword>
<organism evidence="1 2">
    <name type="scientific">Aspergillus brunneoviolaceus CBS 621.78</name>
    <dbReference type="NCBI Taxonomy" id="1450534"/>
    <lineage>
        <taxon>Eukaryota</taxon>
        <taxon>Fungi</taxon>
        <taxon>Dikarya</taxon>
        <taxon>Ascomycota</taxon>
        <taxon>Pezizomycotina</taxon>
        <taxon>Eurotiomycetes</taxon>
        <taxon>Eurotiomycetidae</taxon>
        <taxon>Eurotiales</taxon>
        <taxon>Aspergillaceae</taxon>
        <taxon>Aspergillus</taxon>
        <taxon>Aspergillus subgen. Circumdati</taxon>
    </lineage>
</organism>
<dbReference type="Proteomes" id="UP000249057">
    <property type="component" value="Unassembled WGS sequence"/>
</dbReference>
<reference evidence="1" key="1">
    <citation type="submission" date="2018-02" db="EMBL/GenBank/DDBJ databases">
        <title>The genomes of Aspergillus section Nigri reveals drivers in fungal speciation.</title>
        <authorList>
            <consortium name="DOE Joint Genome Institute"/>
            <person name="Vesth T.C."/>
            <person name="Nybo J."/>
            <person name="Theobald S."/>
            <person name="Brandl J."/>
            <person name="Frisvad J.C."/>
            <person name="Nielsen K.F."/>
            <person name="Lyhne E.K."/>
            <person name="Kogle M.E."/>
            <person name="Kuo A."/>
            <person name="Riley R."/>
            <person name="Clum A."/>
            <person name="Nolan M."/>
            <person name="Lipzen A."/>
            <person name="Salamov A."/>
            <person name="Henrissat B."/>
            <person name="Wiebenga A."/>
            <person name="De vries R.P."/>
            <person name="Grigoriev I.V."/>
            <person name="Mortensen U.H."/>
            <person name="Andersen M.R."/>
            <person name="Baker S.E."/>
        </authorList>
    </citation>
    <scope>NUCLEOTIDE SEQUENCE</scope>
    <source>
        <strain evidence="1">CBS 621.78</strain>
    </source>
</reference>